<comment type="caution">
    <text evidence="8">Lacks conserved residue(s) required for the propagation of feature annotation.</text>
</comment>
<feature type="compositionally biased region" description="Low complexity" evidence="9">
    <location>
        <begin position="20"/>
        <end position="30"/>
    </location>
</feature>
<accession>A0A1Y2F539</accession>
<evidence type="ECO:0000256" key="4">
    <source>
        <dbReference type="ARBA" id="ARBA00023204"/>
    </source>
</evidence>
<dbReference type="Gene3D" id="1.10.1670.10">
    <property type="entry name" value="Helix-hairpin-Helix base-excision DNA repair enzymes (C-terminal)"/>
    <property type="match status" value="1"/>
</dbReference>
<organism evidence="11 12">
    <name type="scientific">Leucosporidium creatinivorum</name>
    <dbReference type="NCBI Taxonomy" id="106004"/>
    <lineage>
        <taxon>Eukaryota</taxon>
        <taxon>Fungi</taxon>
        <taxon>Dikarya</taxon>
        <taxon>Basidiomycota</taxon>
        <taxon>Pucciniomycotina</taxon>
        <taxon>Microbotryomycetes</taxon>
        <taxon>Leucosporidiales</taxon>
        <taxon>Leucosporidium</taxon>
    </lineage>
</organism>
<dbReference type="OrthoDB" id="2099276at2759"/>
<dbReference type="STRING" id="106004.A0A1Y2F539"/>
<dbReference type="FunFam" id="1.10.340.30:FF:000001">
    <property type="entry name" value="Endonuclease III"/>
    <property type="match status" value="1"/>
</dbReference>
<evidence type="ECO:0000256" key="3">
    <source>
        <dbReference type="ARBA" id="ARBA00022801"/>
    </source>
</evidence>
<dbReference type="InterPro" id="IPR003265">
    <property type="entry name" value="HhH-GPD_domain"/>
</dbReference>
<evidence type="ECO:0000256" key="2">
    <source>
        <dbReference type="ARBA" id="ARBA00022763"/>
    </source>
</evidence>
<dbReference type="GO" id="GO:0003677">
    <property type="term" value="F:DNA binding"/>
    <property type="evidence" value="ECO:0007669"/>
    <property type="project" value="UniProtKB-UniRule"/>
</dbReference>
<dbReference type="FunCoup" id="A0A1Y2F539">
    <property type="interactions" value="207"/>
</dbReference>
<keyword evidence="3 8" id="KW-0378">Hydrolase</keyword>
<dbReference type="HAMAP" id="MF_03183">
    <property type="entry name" value="Endonuclease_III_Nth"/>
    <property type="match status" value="1"/>
</dbReference>
<dbReference type="SUPFAM" id="SSF48150">
    <property type="entry name" value="DNA-glycosylase"/>
    <property type="match status" value="1"/>
</dbReference>
<evidence type="ECO:0000313" key="11">
    <source>
        <dbReference type="EMBL" id="ORY78466.1"/>
    </source>
</evidence>
<keyword evidence="5 8" id="KW-0456">Lyase</keyword>
<comment type="catalytic activity">
    <reaction evidence="7 8">
        <text>2'-deoxyribonucleotide-(2'-deoxyribose 5'-phosphate)-2'-deoxyribonucleotide-DNA = a 3'-end 2'-deoxyribonucleotide-(2,3-dehydro-2,3-deoxyribose 5'-phosphate)-DNA + a 5'-end 5'-phospho-2'-deoxyribonucleoside-DNA + H(+)</text>
        <dbReference type="Rhea" id="RHEA:66592"/>
        <dbReference type="Rhea" id="RHEA-COMP:13180"/>
        <dbReference type="Rhea" id="RHEA-COMP:16897"/>
        <dbReference type="Rhea" id="RHEA-COMP:17067"/>
        <dbReference type="ChEBI" id="CHEBI:15378"/>
        <dbReference type="ChEBI" id="CHEBI:136412"/>
        <dbReference type="ChEBI" id="CHEBI:157695"/>
        <dbReference type="ChEBI" id="CHEBI:167181"/>
        <dbReference type="EC" id="4.2.99.18"/>
    </reaction>
</comment>
<dbReference type="SMART" id="SM00478">
    <property type="entry name" value="ENDO3c"/>
    <property type="match status" value="1"/>
</dbReference>
<evidence type="ECO:0000256" key="9">
    <source>
        <dbReference type="SAM" id="MobiDB-lite"/>
    </source>
</evidence>
<sequence>MAPRARRSEFNSRVTIYEPAAAGAVDPASATSPSTTPLKRTRVTRSTASSPAAGSSTAATAKEEDEEDEKKPVKVAKKATTPRKPKPFQEKLDKAHPEPKRWREQYEAIRKQRETIVAPVDTMGCEQGGRDRDEAPTNEKDNRLSILVSLMLSSQTKDPVTHQATMNLRQGLRGGLSLEGLLNATVDEIDALICKVGFHATKAANLAKLAVRLRDLHDGDVPSDLPSLLAINGVGPKMSILYLQAIGINAGIGVDTHVHRISNRLGWHKPATNTPEQTRLNLESWLPKELHPKINLMLVGFGQKICLPVGPRCDLCSLASASPLLCPSAKKVAPRKEKLKKEQSPKIEIEIEGEIKPSVEDTPSAAEMVQAVQKVEVEVKEEEGGSVVVKEEQVLSSVKAEVASPVKHRLGW</sequence>
<dbReference type="InterPro" id="IPR011257">
    <property type="entry name" value="DNA_glycosylase"/>
</dbReference>
<keyword evidence="8" id="KW-0496">Mitochondrion</keyword>
<keyword evidence="4 8" id="KW-0234">DNA repair</keyword>
<feature type="compositionally biased region" description="Low complexity" evidence="9">
    <location>
        <begin position="44"/>
        <end position="60"/>
    </location>
</feature>
<feature type="compositionally biased region" description="Basic and acidic residues" evidence="9">
    <location>
        <begin position="1"/>
        <end position="10"/>
    </location>
</feature>
<dbReference type="GO" id="GO:0005634">
    <property type="term" value="C:nucleus"/>
    <property type="evidence" value="ECO:0007669"/>
    <property type="project" value="UniProtKB-SubCell"/>
</dbReference>
<dbReference type="EC" id="3.2.2.-" evidence="8"/>
<keyword evidence="8" id="KW-0539">Nucleus</keyword>
<protein>
    <recommendedName>
        <fullName evidence="8">Endonuclease III homolog</fullName>
        <ecNumber evidence="8">3.2.2.-</ecNumber>
        <ecNumber evidence="8">4.2.99.18</ecNumber>
    </recommendedName>
    <alternativeName>
        <fullName evidence="8">Bifunctional DNA N-glycosylase/DNA-(apurinic or apyrimidinic site) lyase</fullName>
        <shortName evidence="8">DNA glycosylase/AP lyase</shortName>
    </alternativeName>
</protein>
<dbReference type="Proteomes" id="UP000193467">
    <property type="component" value="Unassembled WGS sequence"/>
</dbReference>
<dbReference type="Pfam" id="PF00730">
    <property type="entry name" value="HhH-GPD"/>
    <property type="match status" value="1"/>
</dbReference>
<feature type="compositionally biased region" description="Basic residues" evidence="9">
    <location>
        <begin position="73"/>
        <end position="86"/>
    </location>
</feature>
<evidence type="ECO:0000256" key="1">
    <source>
        <dbReference type="ARBA" id="ARBA00008343"/>
    </source>
</evidence>
<dbReference type="GO" id="GO:0005739">
    <property type="term" value="C:mitochondrion"/>
    <property type="evidence" value="ECO:0007669"/>
    <property type="project" value="UniProtKB-SubCell"/>
</dbReference>
<keyword evidence="2 8" id="KW-0227">DNA damage</keyword>
<comment type="similarity">
    <text evidence="1 8">Belongs to the Nth/MutY family.</text>
</comment>
<evidence type="ECO:0000256" key="7">
    <source>
        <dbReference type="ARBA" id="ARBA00044632"/>
    </source>
</evidence>
<proteinExistence type="inferred from homology"/>
<comment type="subcellular location">
    <subcellularLocation>
        <location evidence="8">Nucleus</location>
    </subcellularLocation>
    <subcellularLocation>
        <location evidence="8">Mitochondrion</location>
    </subcellularLocation>
</comment>
<dbReference type="GO" id="GO:0000703">
    <property type="term" value="F:oxidized pyrimidine nucleobase lesion DNA N-glycosylase activity"/>
    <property type="evidence" value="ECO:0007669"/>
    <property type="project" value="UniProtKB-UniRule"/>
</dbReference>
<dbReference type="InterPro" id="IPR030841">
    <property type="entry name" value="NTH1"/>
</dbReference>
<gene>
    <name evidence="8" type="primary">NTH1</name>
    <name evidence="11" type="ORF">BCR35DRAFT_291909</name>
</gene>
<dbReference type="Gene3D" id="1.10.340.30">
    <property type="entry name" value="Hypothetical protein, domain 2"/>
    <property type="match status" value="1"/>
</dbReference>
<dbReference type="PANTHER" id="PTHR43286:SF1">
    <property type="entry name" value="ENDONUCLEASE III-LIKE PROTEIN 1"/>
    <property type="match status" value="1"/>
</dbReference>
<evidence type="ECO:0000256" key="8">
    <source>
        <dbReference type="HAMAP-Rule" id="MF_03183"/>
    </source>
</evidence>
<dbReference type="EC" id="4.2.99.18" evidence="8"/>
<dbReference type="GO" id="GO:0140078">
    <property type="term" value="F:class I DNA-(apurinic or apyrimidinic site) endonuclease activity"/>
    <property type="evidence" value="ECO:0007669"/>
    <property type="project" value="UniProtKB-EC"/>
</dbReference>
<dbReference type="AlphaFoldDB" id="A0A1Y2F539"/>
<dbReference type="InParanoid" id="A0A1Y2F539"/>
<dbReference type="GO" id="GO:0006289">
    <property type="term" value="P:nucleotide-excision repair"/>
    <property type="evidence" value="ECO:0007669"/>
    <property type="project" value="TreeGrafter"/>
</dbReference>
<keyword evidence="12" id="KW-1185">Reference proteome</keyword>
<dbReference type="EMBL" id="MCGR01000029">
    <property type="protein sequence ID" value="ORY78466.1"/>
    <property type="molecule type" value="Genomic_DNA"/>
</dbReference>
<dbReference type="InterPro" id="IPR023170">
    <property type="entry name" value="HhH_base_excis_C"/>
</dbReference>
<comment type="function">
    <text evidence="8">Bifunctional DNA N-glycosylase with associated apurinic/apyrimidinic (AP) lyase function that catalyzes the first step in base excision repair (BER), the primary repair pathway for the repair of oxidative DNA damage. The DNA N-glycosylase activity releases the damaged DNA base from DNA by cleaving the N-glycosidic bond, leaving an AP site. The AP lyase activity cleaves the phosphodiester bond 3' to the AP site by a beta-elimination. Primarily recognizes and repairs oxidative base damage of pyrimidines.</text>
</comment>
<dbReference type="GO" id="GO:0006285">
    <property type="term" value="P:base-excision repair, AP site formation"/>
    <property type="evidence" value="ECO:0007669"/>
    <property type="project" value="UniProtKB-UniRule"/>
</dbReference>
<evidence type="ECO:0000259" key="10">
    <source>
        <dbReference type="SMART" id="SM00478"/>
    </source>
</evidence>
<feature type="compositionally biased region" description="Basic and acidic residues" evidence="9">
    <location>
        <begin position="87"/>
        <end position="100"/>
    </location>
</feature>
<feature type="region of interest" description="Disordered" evidence="9">
    <location>
        <begin position="1"/>
        <end position="100"/>
    </location>
</feature>
<dbReference type="PANTHER" id="PTHR43286">
    <property type="entry name" value="ENDONUCLEASE III-LIKE PROTEIN 1"/>
    <property type="match status" value="1"/>
</dbReference>
<keyword evidence="6 8" id="KW-0326">Glycosidase</keyword>
<evidence type="ECO:0000256" key="5">
    <source>
        <dbReference type="ARBA" id="ARBA00023239"/>
    </source>
</evidence>
<comment type="caution">
    <text evidence="11">The sequence shown here is derived from an EMBL/GenBank/DDBJ whole genome shotgun (WGS) entry which is preliminary data.</text>
</comment>
<name>A0A1Y2F539_9BASI</name>
<evidence type="ECO:0000256" key="6">
    <source>
        <dbReference type="ARBA" id="ARBA00023295"/>
    </source>
</evidence>
<evidence type="ECO:0000313" key="12">
    <source>
        <dbReference type="Proteomes" id="UP000193467"/>
    </source>
</evidence>
<reference evidence="11 12" key="1">
    <citation type="submission" date="2016-07" db="EMBL/GenBank/DDBJ databases">
        <title>Pervasive Adenine N6-methylation of Active Genes in Fungi.</title>
        <authorList>
            <consortium name="DOE Joint Genome Institute"/>
            <person name="Mondo S.J."/>
            <person name="Dannebaum R.O."/>
            <person name="Kuo R.C."/>
            <person name="Labutti K."/>
            <person name="Haridas S."/>
            <person name="Kuo A."/>
            <person name="Salamov A."/>
            <person name="Ahrendt S.R."/>
            <person name="Lipzen A."/>
            <person name="Sullivan W."/>
            <person name="Andreopoulos W.B."/>
            <person name="Clum A."/>
            <person name="Lindquist E."/>
            <person name="Daum C."/>
            <person name="Ramamoorthy G.K."/>
            <person name="Gryganskyi A."/>
            <person name="Culley D."/>
            <person name="Magnuson J.K."/>
            <person name="James T.Y."/>
            <person name="O'Malley M.A."/>
            <person name="Stajich J.E."/>
            <person name="Spatafora J.W."/>
            <person name="Visel A."/>
            <person name="Grigoriev I.V."/>
        </authorList>
    </citation>
    <scope>NUCLEOTIDE SEQUENCE [LARGE SCALE GENOMIC DNA]</scope>
    <source>
        <strain evidence="11 12">62-1032</strain>
    </source>
</reference>
<feature type="domain" description="HhH-GPD" evidence="10">
    <location>
        <begin position="152"/>
        <end position="304"/>
    </location>
</feature>
<dbReference type="CDD" id="cd00056">
    <property type="entry name" value="ENDO3c"/>
    <property type="match status" value="1"/>
</dbReference>